<feature type="transmembrane region" description="Helical" evidence="1">
    <location>
        <begin position="174"/>
        <end position="194"/>
    </location>
</feature>
<keyword evidence="3" id="KW-0012">Acyltransferase</keyword>
<name>A0ABT0HNB4_9BACT</name>
<reference evidence="3 4" key="1">
    <citation type="submission" date="2022-04" db="EMBL/GenBank/DDBJ databases">
        <title>Spirosoma sp. strain RP8 genome sequencing and assembly.</title>
        <authorList>
            <person name="Jung Y."/>
        </authorList>
    </citation>
    <scope>NUCLEOTIDE SEQUENCE [LARGE SCALE GENOMIC DNA]</scope>
    <source>
        <strain evidence="3 4">RP8</strain>
    </source>
</reference>
<dbReference type="GO" id="GO:0016746">
    <property type="term" value="F:acyltransferase activity"/>
    <property type="evidence" value="ECO:0007669"/>
    <property type="project" value="UniProtKB-KW"/>
</dbReference>
<feature type="transmembrane region" description="Helical" evidence="1">
    <location>
        <begin position="332"/>
        <end position="352"/>
    </location>
</feature>
<sequence length="373" mass="42321">MMLSDPTKTTPTTYHLPALTGLRAGAAYLVFLHHYNPISSTGPTGWWHRLFDQGYIGVSIFFTLSGFLIYHRYAELYANPKKWSWKTYYQNRFARIVPLYGLIFLVTVGVTIAQGRPNHWLDLLLNLTLLKGFFDDYKFSGIAQSWSLTVELCFYLAAPFLFSALRRWGPLKLTFLLLSTGMLLCLTIGSLNWHGLFGNLPFMLFYTFPGRSFEFVAGMWAAQQWQGGQLLHARHLTAKSLLLLAFCVVSQTCISGWTTNANLLLWSEVISYNFILPISLAFLLLGLLREQSGLQRLLAYPIVQTLGRSSYAFYLIHIGVVSKFIGHVLPGIGIGPLFVVLVLVSQSLYRWVEKPLQQRFRSRDESVTNPSIP</sequence>
<keyword evidence="1" id="KW-1133">Transmembrane helix</keyword>
<feature type="transmembrane region" description="Helical" evidence="1">
    <location>
        <begin position="12"/>
        <end position="35"/>
    </location>
</feature>
<accession>A0ABT0HNB4</accession>
<feature type="transmembrane region" description="Helical" evidence="1">
    <location>
        <begin position="143"/>
        <end position="162"/>
    </location>
</feature>
<protein>
    <submittedName>
        <fullName evidence="3">Acyltransferase</fullName>
    </submittedName>
</protein>
<keyword evidence="3" id="KW-0808">Transferase</keyword>
<feature type="transmembrane region" description="Helical" evidence="1">
    <location>
        <begin position="93"/>
        <end position="113"/>
    </location>
</feature>
<keyword evidence="4" id="KW-1185">Reference proteome</keyword>
<dbReference type="PANTHER" id="PTHR23028:SF53">
    <property type="entry name" value="ACYL_TRANSF_3 DOMAIN-CONTAINING PROTEIN"/>
    <property type="match status" value="1"/>
</dbReference>
<comment type="caution">
    <text evidence="3">The sequence shown here is derived from an EMBL/GenBank/DDBJ whole genome shotgun (WGS) entry which is preliminary data.</text>
</comment>
<evidence type="ECO:0000256" key="1">
    <source>
        <dbReference type="SAM" id="Phobius"/>
    </source>
</evidence>
<dbReference type="Proteomes" id="UP001202180">
    <property type="component" value="Unassembled WGS sequence"/>
</dbReference>
<keyword evidence="1" id="KW-0472">Membrane</keyword>
<dbReference type="EMBL" id="JALPRF010000002">
    <property type="protein sequence ID" value="MCK8493055.1"/>
    <property type="molecule type" value="Genomic_DNA"/>
</dbReference>
<feature type="transmembrane region" description="Helical" evidence="1">
    <location>
        <begin position="55"/>
        <end position="73"/>
    </location>
</feature>
<feature type="domain" description="Acyltransferase 3" evidence="2">
    <location>
        <begin position="18"/>
        <end position="344"/>
    </location>
</feature>
<dbReference type="Pfam" id="PF01757">
    <property type="entry name" value="Acyl_transf_3"/>
    <property type="match status" value="1"/>
</dbReference>
<evidence type="ECO:0000259" key="2">
    <source>
        <dbReference type="Pfam" id="PF01757"/>
    </source>
</evidence>
<dbReference type="PANTHER" id="PTHR23028">
    <property type="entry name" value="ACETYLTRANSFERASE"/>
    <property type="match status" value="1"/>
</dbReference>
<dbReference type="InterPro" id="IPR002656">
    <property type="entry name" value="Acyl_transf_3_dom"/>
</dbReference>
<dbReference type="RefSeq" id="WP_248477637.1">
    <property type="nucleotide sequence ID" value="NZ_JALPRF010000002.1"/>
</dbReference>
<feature type="transmembrane region" description="Helical" evidence="1">
    <location>
        <begin position="270"/>
        <end position="288"/>
    </location>
</feature>
<keyword evidence="1" id="KW-0812">Transmembrane</keyword>
<evidence type="ECO:0000313" key="3">
    <source>
        <dbReference type="EMBL" id="MCK8493055.1"/>
    </source>
</evidence>
<evidence type="ECO:0000313" key="4">
    <source>
        <dbReference type="Proteomes" id="UP001202180"/>
    </source>
</evidence>
<dbReference type="InterPro" id="IPR050879">
    <property type="entry name" value="Acyltransferase_3"/>
</dbReference>
<organism evidence="3 4">
    <name type="scientific">Spirosoma liriopis</name>
    <dbReference type="NCBI Taxonomy" id="2937440"/>
    <lineage>
        <taxon>Bacteria</taxon>
        <taxon>Pseudomonadati</taxon>
        <taxon>Bacteroidota</taxon>
        <taxon>Cytophagia</taxon>
        <taxon>Cytophagales</taxon>
        <taxon>Cytophagaceae</taxon>
        <taxon>Spirosoma</taxon>
    </lineage>
</organism>
<gene>
    <name evidence="3" type="ORF">M0L20_14395</name>
</gene>
<proteinExistence type="predicted"/>